<protein>
    <recommendedName>
        <fullName evidence="3">DUF1573 domain-containing protein</fullName>
    </recommendedName>
</protein>
<gene>
    <name evidence="1" type="ORF">BN938_1647</name>
</gene>
<reference evidence="1 2" key="1">
    <citation type="journal article" date="2015" name="Genome Announc.">
        <title>Complete Genome Sequence of the Novel Leech Symbiont Mucinivorans hirudinis M3T.</title>
        <authorList>
            <person name="Nelson M.C."/>
            <person name="Bomar L."/>
            <person name="Graf J."/>
        </authorList>
    </citation>
    <scope>NUCLEOTIDE SEQUENCE [LARGE SCALE GENOMIC DNA]</scope>
    <source>
        <strain evidence="2">M3</strain>
    </source>
</reference>
<evidence type="ECO:0000313" key="1">
    <source>
        <dbReference type="EMBL" id="CDN31727.1"/>
    </source>
</evidence>
<dbReference type="AlphaFoldDB" id="A0A060R8G0"/>
<name>A0A060R8G0_9BACT</name>
<dbReference type="EMBL" id="HG934468">
    <property type="protein sequence ID" value="CDN31727.1"/>
    <property type="molecule type" value="Genomic_DNA"/>
</dbReference>
<dbReference type="InterPro" id="IPR011467">
    <property type="entry name" value="DUF1573"/>
</dbReference>
<organism evidence="1 2">
    <name type="scientific">Mucinivorans hirudinis</name>
    <dbReference type="NCBI Taxonomy" id="1433126"/>
    <lineage>
        <taxon>Bacteria</taxon>
        <taxon>Pseudomonadati</taxon>
        <taxon>Bacteroidota</taxon>
        <taxon>Bacteroidia</taxon>
        <taxon>Bacteroidales</taxon>
        <taxon>Rikenellaceae</taxon>
        <taxon>Mucinivorans</taxon>
    </lineage>
</organism>
<dbReference type="Gene3D" id="2.60.40.10">
    <property type="entry name" value="Immunoglobulins"/>
    <property type="match status" value="1"/>
</dbReference>
<evidence type="ECO:0008006" key="3">
    <source>
        <dbReference type="Google" id="ProtNLM"/>
    </source>
</evidence>
<dbReference type="Proteomes" id="UP000027616">
    <property type="component" value="Chromosome I"/>
</dbReference>
<dbReference type="InterPro" id="IPR013783">
    <property type="entry name" value="Ig-like_fold"/>
</dbReference>
<dbReference type="KEGG" id="rbc:BN938_1647"/>
<proteinExistence type="predicted"/>
<dbReference type="HOGENOM" id="CLU_122784_0_2_10"/>
<dbReference type="Pfam" id="PF07610">
    <property type="entry name" value="DUF1573"/>
    <property type="match status" value="1"/>
</dbReference>
<dbReference type="eggNOG" id="ENOG5033NXQ">
    <property type="taxonomic scope" value="Bacteria"/>
</dbReference>
<keyword evidence="2" id="KW-1185">Reference proteome</keyword>
<accession>A0A060R8G0</accession>
<evidence type="ECO:0000313" key="2">
    <source>
        <dbReference type="Proteomes" id="UP000027616"/>
    </source>
</evidence>
<dbReference type="STRING" id="1433126.BN938_1647"/>
<sequence length="136" mass="15297">MKSYCTIFLLLMVACGGNHRKEIRARDGALRVELRDDNERFDTVRMGRARDGEMLVGKFYVVNNSGEPMVITDVVTGCGCTVVDYDKKAIGAGEERLFNFSFDTRGRAGYQLKGIDIIDSRQRVARILIEAEVLIK</sequence>
<dbReference type="PROSITE" id="PS51257">
    <property type="entry name" value="PROKAR_LIPOPROTEIN"/>
    <property type="match status" value="1"/>
</dbReference>